<reference evidence="1" key="1">
    <citation type="submission" date="2022-09" db="EMBL/GenBank/DDBJ databases">
        <title>Intensive care unit water sources are persistently colonized with multi-drug resistant bacteria and are the site of extensive horizontal gene transfer of antibiotic resistance genes.</title>
        <authorList>
            <person name="Diorio-Toth L."/>
        </authorList>
    </citation>
    <scope>NUCLEOTIDE SEQUENCE</scope>
    <source>
        <strain evidence="1">GD03676</strain>
    </source>
</reference>
<comment type="caution">
    <text evidence="1">The sequence shown here is derived from an EMBL/GenBank/DDBJ whole genome shotgun (WGS) entry which is preliminary data.</text>
</comment>
<dbReference type="Proteomes" id="UP001161276">
    <property type="component" value="Unassembled WGS sequence"/>
</dbReference>
<protein>
    <submittedName>
        <fullName evidence="1">Uncharacterized protein</fullName>
    </submittedName>
</protein>
<dbReference type="RefSeq" id="WP_006226577.1">
    <property type="nucleotide sequence ID" value="NZ_ALJE01000032.1"/>
</dbReference>
<name>A0AA42WB50_9BURK</name>
<evidence type="ECO:0000313" key="1">
    <source>
        <dbReference type="EMBL" id="MDH2050409.1"/>
    </source>
</evidence>
<dbReference type="AlphaFoldDB" id="A0AA42WB50"/>
<accession>A0AA42WB50</accession>
<evidence type="ECO:0000313" key="2">
    <source>
        <dbReference type="Proteomes" id="UP001161276"/>
    </source>
</evidence>
<gene>
    <name evidence="1" type="ORF">N5K24_08365</name>
</gene>
<organism evidence="1 2">
    <name type="scientific">Achromobacter marplatensis</name>
    <dbReference type="NCBI Taxonomy" id="470868"/>
    <lineage>
        <taxon>Bacteria</taxon>
        <taxon>Pseudomonadati</taxon>
        <taxon>Pseudomonadota</taxon>
        <taxon>Betaproteobacteria</taxon>
        <taxon>Burkholderiales</taxon>
        <taxon>Alcaligenaceae</taxon>
        <taxon>Achromobacter</taxon>
    </lineage>
</organism>
<sequence length="172" mass="19388">MPIEFDQIESGFMDTLRTQSAFAGWKKKRKRCLWRALGDVQQGVELIRYKASFDNRQLVSVGLYVSVPCEREWPVYVPSEIWDKGRLYRRAYLVPSQGLVDEPTFASGASVAIASAEALAAWLAALPDDIDAHVTPWFKQYETLEAASYEYQIPRWRLEKAGLAPLTPGSSG</sequence>
<dbReference type="EMBL" id="JAOCKG010000003">
    <property type="protein sequence ID" value="MDH2050409.1"/>
    <property type="molecule type" value="Genomic_DNA"/>
</dbReference>
<proteinExistence type="predicted"/>